<comment type="caution">
    <text evidence="2">The sequence shown here is derived from an EMBL/GenBank/DDBJ whole genome shotgun (WGS) entry which is preliminary data.</text>
</comment>
<protein>
    <submittedName>
        <fullName evidence="2">Unnamed protein product</fullName>
    </submittedName>
</protein>
<evidence type="ECO:0000256" key="1">
    <source>
        <dbReference type="SAM" id="MobiDB-lite"/>
    </source>
</evidence>
<sequence length="289" mass="31590">MDLALAGWNVAVLDKFKLPLQKAIAVRRVGWMQREKLLTTLSTITNTVASESAVKNLFDGADAVHVASATKKTAERLTSRPKAGGTSRILGERKMTPPVQASEPVSRLLGKKRRLVSNQPSRIPSTPTSALKKPREGKTPTKIPTPHLAQSAGSKEDTPTYLEGKFVQLEEEKAALVKKLDAQSREVQRLQEQIQMMHEEQAITESRNKNAMAATMAAHAEDTATQQQIQYQLAEQVASQEAEIEELRSQSSQSSSPEQPAPQLQVADIANLSHEKTEEQPVDCGGAVQ</sequence>
<evidence type="ECO:0000313" key="3">
    <source>
        <dbReference type="Proteomes" id="UP001165083"/>
    </source>
</evidence>
<dbReference type="EMBL" id="BSXW01001289">
    <property type="protein sequence ID" value="GMF35536.1"/>
    <property type="molecule type" value="Genomic_DNA"/>
</dbReference>
<feature type="compositionally biased region" description="Low complexity" evidence="1">
    <location>
        <begin position="249"/>
        <end position="265"/>
    </location>
</feature>
<name>A0A9W6XBV4_9STRA</name>
<dbReference type="AlphaFoldDB" id="A0A9W6XBV4"/>
<feature type="region of interest" description="Disordered" evidence="1">
    <location>
        <begin position="72"/>
        <end position="158"/>
    </location>
</feature>
<dbReference type="Proteomes" id="UP001165083">
    <property type="component" value="Unassembled WGS sequence"/>
</dbReference>
<organism evidence="2 3">
    <name type="scientific">Phytophthora lilii</name>
    <dbReference type="NCBI Taxonomy" id="2077276"/>
    <lineage>
        <taxon>Eukaryota</taxon>
        <taxon>Sar</taxon>
        <taxon>Stramenopiles</taxon>
        <taxon>Oomycota</taxon>
        <taxon>Peronosporomycetes</taxon>
        <taxon>Peronosporales</taxon>
        <taxon>Peronosporaceae</taxon>
        <taxon>Phytophthora</taxon>
    </lineage>
</organism>
<dbReference type="OrthoDB" id="46159at2759"/>
<proteinExistence type="predicted"/>
<evidence type="ECO:0000313" key="2">
    <source>
        <dbReference type="EMBL" id="GMF35536.1"/>
    </source>
</evidence>
<gene>
    <name evidence="2" type="ORF">Plil01_001509000</name>
</gene>
<accession>A0A9W6XBV4</accession>
<reference evidence="2" key="1">
    <citation type="submission" date="2023-04" db="EMBL/GenBank/DDBJ databases">
        <title>Phytophthora lilii NBRC 32176.</title>
        <authorList>
            <person name="Ichikawa N."/>
            <person name="Sato H."/>
            <person name="Tonouchi N."/>
        </authorList>
    </citation>
    <scope>NUCLEOTIDE SEQUENCE</scope>
    <source>
        <strain evidence="2">NBRC 32176</strain>
    </source>
</reference>
<feature type="compositionally biased region" description="Polar residues" evidence="1">
    <location>
        <begin position="116"/>
        <end position="129"/>
    </location>
</feature>
<keyword evidence="3" id="KW-1185">Reference proteome</keyword>
<feature type="region of interest" description="Disordered" evidence="1">
    <location>
        <begin position="238"/>
        <end position="289"/>
    </location>
</feature>